<keyword evidence="3" id="KW-1185">Reference proteome</keyword>
<name>A0ABT3CNR3_9BACT</name>
<dbReference type="InterPro" id="IPR001214">
    <property type="entry name" value="SET_dom"/>
</dbReference>
<dbReference type="SUPFAM" id="SSF82199">
    <property type="entry name" value="SET domain"/>
    <property type="match status" value="1"/>
</dbReference>
<dbReference type="Proteomes" id="UP001300692">
    <property type="component" value="Unassembled WGS sequence"/>
</dbReference>
<evidence type="ECO:0000313" key="3">
    <source>
        <dbReference type="Proteomes" id="UP001300692"/>
    </source>
</evidence>
<organism evidence="2 3">
    <name type="scientific">Reichenbachiella ulvae</name>
    <dbReference type="NCBI Taxonomy" id="2980104"/>
    <lineage>
        <taxon>Bacteria</taxon>
        <taxon>Pseudomonadati</taxon>
        <taxon>Bacteroidota</taxon>
        <taxon>Cytophagia</taxon>
        <taxon>Cytophagales</taxon>
        <taxon>Reichenbachiellaceae</taxon>
        <taxon>Reichenbachiella</taxon>
    </lineage>
</organism>
<dbReference type="Pfam" id="PF00856">
    <property type="entry name" value="SET"/>
    <property type="match status" value="1"/>
</dbReference>
<dbReference type="RefSeq" id="WP_264136176.1">
    <property type="nucleotide sequence ID" value="NZ_JAOYOD010000001.1"/>
</dbReference>
<feature type="domain" description="SET" evidence="1">
    <location>
        <begin position="1"/>
        <end position="112"/>
    </location>
</feature>
<dbReference type="Gene3D" id="2.170.270.10">
    <property type="entry name" value="SET domain"/>
    <property type="match status" value="1"/>
</dbReference>
<evidence type="ECO:0000259" key="1">
    <source>
        <dbReference type="PROSITE" id="PS50280"/>
    </source>
</evidence>
<dbReference type="InterPro" id="IPR046341">
    <property type="entry name" value="SET_dom_sf"/>
</dbReference>
<protein>
    <submittedName>
        <fullName evidence="2">SET domain-containing protein</fullName>
    </submittedName>
</protein>
<gene>
    <name evidence="2" type="ORF">N7U62_01850</name>
</gene>
<accession>A0ABT3CNR3</accession>
<dbReference type="EMBL" id="JAOYOD010000001">
    <property type="protein sequence ID" value="MCV9385385.1"/>
    <property type="molecule type" value="Genomic_DNA"/>
</dbReference>
<sequence>MIHPKTKLQHINEVVGYGVFATERIPKGTIVYIKDSLEHIIVPEVYHQHDAEMKAVIDKYSYIDEHGNRIVSWDFAKYVNHCCNCNTMSTGYGFEIAIRDVEAGEEITDEYGIFNIDQEMELICSEPTCRKKIALDDFERYYEKWDDKIVTAIFDLWNVDQPLINLLDEKTQKEIEMLRNDPASYKSVYALKYHPQPQLHLNGQQKTIA</sequence>
<dbReference type="PROSITE" id="PS50280">
    <property type="entry name" value="SET"/>
    <property type="match status" value="1"/>
</dbReference>
<proteinExistence type="predicted"/>
<evidence type="ECO:0000313" key="2">
    <source>
        <dbReference type="EMBL" id="MCV9385385.1"/>
    </source>
</evidence>
<comment type="caution">
    <text evidence="2">The sequence shown here is derived from an EMBL/GenBank/DDBJ whole genome shotgun (WGS) entry which is preliminary data.</text>
</comment>
<reference evidence="2 3" key="1">
    <citation type="submission" date="2022-10" db="EMBL/GenBank/DDBJ databases">
        <title>Comparative genomics and taxonomic characterization of three novel marine species of genus Reichenbachiella exhibiting antioxidant and polysaccharide degradation activities.</title>
        <authorList>
            <person name="Muhammad N."/>
            <person name="Lee Y.-J."/>
            <person name="Ko J."/>
            <person name="Kim S.-G."/>
        </authorList>
    </citation>
    <scope>NUCLEOTIDE SEQUENCE [LARGE SCALE GENOMIC DNA]</scope>
    <source>
        <strain evidence="2 3">ABR2-5</strain>
    </source>
</reference>